<dbReference type="Gene3D" id="3.40.1440.10">
    <property type="entry name" value="GIY-YIG endonuclease"/>
    <property type="match status" value="1"/>
</dbReference>
<dbReference type="Proteomes" id="UP000664096">
    <property type="component" value="Unassembled WGS sequence"/>
</dbReference>
<evidence type="ECO:0000313" key="4">
    <source>
        <dbReference type="Proteomes" id="UP000664096"/>
    </source>
</evidence>
<feature type="domain" description="GIY-YIG" evidence="2">
    <location>
        <begin position="1"/>
        <end position="77"/>
    </location>
</feature>
<proteinExistence type="inferred from homology"/>
<dbReference type="PROSITE" id="PS50164">
    <property type="entry name" value="GIY_YIG"/>
    <property type="match status" value="1"/>
</dbReference>
<protein>
    <submittedName>
        <fullName evidence="3">GIY-YIG nuclease family protein</fullName>
    </submittedName>
</protein>
<gene>
    <name evidence="3" type="ORF">JF539_24715</name>
</gene>
<accession>A0A939EJJ8</accession>
<organism evidence="3 4">
    <name type="scientific">Roseibium aggregatum</name>
    <dbReference type="NCBI Taxonomy" id="187304"/>
    <lineage>
        <taxon>Bacteria</taxon>
        <taxon>Pseudomonadati</taxon>
        <taxon>Pseudomonadota</taxon>
        <taxon>Alphaproteobacteria</taxon>
        <taxon>Hyphomicrobiales</taxon>
        <taxon>Stappiaceae</taxon>
        <taxon>Roseibium</taxon>
    </lineage>
</organism>
<reference evidence="3" key="1">
    <citation type="submission" date="2020-12" db="EMBL/GenBank/DDBJ databases">
        <title>Oil enriched cultivation method for isolating marine PHA-producing bacteria.</title>
        <authorList>
            <person name="Zheng W."/>
            <person name="Yu S."/>
            <person name="Huang Y."/>
        </authorList>
    </citation>
    <scope>NUCLEOTIDE SEQUENCE</scope>
    <source>
        <strain evidence="3">SY-2-12</strain>
    </source>
</reference>
<dbReference type="InterPro" id="IPR050190">
    <property type="entry name" value="UPF0213_domain"/>
</dbReference>
<dbReference type="EMBL" id="JAEKJZ010000007">
    <property type="protein sequence ID" value="MBN9673582.1"/>
    <property type="molecule type" value="Genomic_DNA"/>
</dbReference>
<dbReference type="CDD" id="cd10448">
    <property type="entry name" value="GIY-YIG_unchar_3"/>
    <property type="match status" value="1"/>
</dbReference>
<comment type="similarity">
    <text evidence="1">Belongs to the UPF0213 family.</text>
</comment>
<dbReference type="AlphaFoldDB" id="A0A939EJJ8"/>
<sequence length="95" mass="11131">MTAYVYILASDRNGTLYLGVTTDLPRRLFEHQNGLTEGFSSRYGVTRLVFAEQHARIDDAIVREKQLKKWKRAWKLDLIEESNPDWRDLSELGLF</sequence>
<dbReference type="InterPro" id="IPR035901">
    <property type="entry name" value="GIY-YIG_endonuc_sf"/>
</dbReference>
<dbReference type="SMART" id="SM00465">
    <property type="entry name" value="GIYc"/>
    <property type="match status" value="1"/>
</dbReference>
<evidence type="ECO:0000259" key="2">
    <source>
        <dbReference type="PROSITE" id="PS50164"/>
    </source>
</evidence>
<dbReference type="PANTHER" id="PTHR34477">
    <property type="entry name" value="UPF0213 PROTEIN YHBQ"/>
    <property type="match status" value="1"/>
</dbReference>
<evidence type="ECO:0000256" key="1">
    <source>
        <dbReference type="ARBA" id="ARBA00007435"/>
    </source>
</evidence>
<dbReference type="RefSeq" id="WP_207143886.1">
    <property type="nucleotide sequence ID" value="NZ_JAEKJZ010000007.1"/>
</dbReference>
<evidence type="ECO:0000313" key="3">
    <source>
        <dbReference type="EMBL" id="MBN9673582.1"/>
    </source>
</evidence>
<dbReference type="InterPro" id="IPR000305">
    <property type="entry name" value="GIY-YIG_endonuc"/>
</dbReference>
<name>A0A939EJJ8_9HYPH</name>
<comment type="caution">
    <text evidence="3">The sequence shown here is derived from an EMBL/GenBank/DDBJ whole genome shotgun (WGS) entry which is preliminary data.</text>
</comment>
<dbReference type="Pfam" id="PF01541">
    <property type="entry name" value="GIY-YIG"/>
    <property type="match status" value="1"/>
</dbReference>
<dbReference type="PANTHER" id="PTHR34477:SF5">
    <property type="entry name" value="BSL5627 PROTEIN"/>
    <property type="match status" value="1"/>
</dbReference>
<dbReference type="SUPFAM" id="SSF82771">
    <property type="entry name" value="GIY-YIG endonuclease"/>
    <property type="match status" value="1"/>
</dbReference>